<proteinExistence type="predicted"/>
<keyword evidence="1" id="KW-1133">Transmembrane helix</keyword>
<dbReference type="InterPro" id="IPR035919">
    <property type="entry name" value="EAL_sf"/>
</dbReference>
<reference evidence="4" key="1">
    <citation type="submission" date="2018-06" db="EMBL/GenBank/DDBJ databases">
        <authorList>
            <person name="Zhirakovskaya E."/>
        </authorList>
    </citation>
    <scope>NUCLEOTIDE SEQUENCE</scope>
</reference>
<evidence type="ECO:0000259" key="2">
    <source>
        <dbReference type="PROSITE" id="PS50883"/>
    </source>
</evidence>
<dbReference type="InterPro" id="IPR000160">
    <property type="entry name" value="GGDEF_dom"/>
</dbReference>
<keyword evidence="1" id="KW-0812">Transmembrane</keyword>
<dbReference type="EMBL" id="UOFN01000054">
    <property type="protein sequence ID" value="VAW76037.1"/>
    <property type="molecule type" value="Genomic_DNA"/>
</dbReference>
<dbReference type="Gene3D" id="3.30.70.270">
    <property type="match status" value="1"/>
</dbReference>
<dbReference type="CDD" id="cd01948">
    <property type="entry name" value="EAL"/>
    <property type="match status" value="1"/>
</dbReference>
<dbReference type="InterPro" id="IPR043128">
    <property type="entry name" value="Rev_trsase/Diguanyl_cyclase"/>
</dbReference>
<dbReference type="Pfam" id="PF00990">
    <property type="entry name" value="GGDEF"/>
    <property type="match status" value="1"/>
</dbReference>
<evidence type="ECO:0000313" key="4">
    <source>
        <dbReference type="EMBL" id="VAW76037.1"/>
    </source>
</evidence>
<feature type="transmembrane region" description="Helical" evidence="1">
    <location>
        <begin position="162"/>
        <end position="184"/>
    </location>
</feature>
<dbReference type="InterPro" id="IPR029787">
    <property type="entry name" value="Nucleotide_cyclase"/>
</dbReference>
<dbReference type="PANTHER" id="PTHR33121:SF71">
    <property type="entry name" value="OXYGEN SENSOR PROTEIN DOSP"/>
    <property type="match status" value="1"/>
</dbReference>
<dbReference type="GO" id="GO:0071111">
    <property type="term" value="F:cyclic-guanylate-specific phosphodiesterase activity"/>
    <property type="evidence" value="ECO:0007669"/>
    <property type="project" value="InterPro"/>
</dbReference>
<dbReference type="SUPFAM" id="SSF55073">
    <property type="entry name" value="Nucleotide cyclase"/>
    <property type="match status" value="1"/>
</dbReference>
<feature type="domain" description="GGDEF" evidence="3">
    <location>
        <begin position="229"/>
        <end position="361"/>
    </location>
</feature>
<dbReference type="Gene3D" id="3.20.20.450">
    <property type="entry name" value="EAL domain"/>
    <property type="match status" value="1"/>
</dbReference>
<dbReference type="InterPro" id="IPR001633">
    <property type="entry name" value="EAL_dom"/>
</dbReference>
<dbReference type="Pfam" id="PF00563">
    <property type="entry name" value="EAL"/>
    <property type="match status" value="1"/>
</dbReference>
<gene>
    <name evidence="4" type="ORF">MNBD_GAMMA15-2101</name>
</gene>
<dbReference type="SMART" id="SM00267">
    <property type="entry name" value="GGDEF"/>
    <property type="match status" value="1"/>
</dbReference>
<dbReference type="PROSITE" id="PS50883">
    <property type="entry name" value="EAL"/>
    <property type="match status" value="1"/>
</dbReference>
<accession>A0A3B0YKG6</accession>
<dbReference type="SMART" id="SM00052">
    <property type="entry name" value="EAL"/>
    <property type="match status" value="1"/>
</dbReference>
<dbReference type="NCBIfam" id="TIGR00254">
    <property type="entry name" value="GGDEF"/>
    <property type="match status" value="1"/>
</dbReference>
<feature type="transmembrane region" description="Helical" evidence="1">
    <location>
        <begin position="7"/>
        <end position="30"/>
    </location>
</feature>
<dbReference type="CDD" id="cd01949">
    <property type="entry name" value="GGDEF"/>
    <property type="match status" value="1"/>
</dbReference>
<feature type="domain" description="EAL" evidence="2">
    <location>
        <begin position="369"/>
        <end position="622"/>
    </location>
</feature>
<protein>
    <submittedName>
        <fullName evidence="4">Diguanylate cyclase/phosphodiesterase (GGDEF &amp; EAL domains) with PAS/PAC sensor(S)</fullName>
    </submittedName>
</protein>
<dbReference type="AlphaFoldDB" id="A0A3B0YKG6"/>
<evidence type="ECO:0000259" key="3">
    <source>
        <dbReference type="PROSITE" id="PS50887"/>
    </source>
</evidence>
<dbReference type="SUPFAM" id="SSF141868">
    <property type="entry name" value="EAL domain-like"/>
    <property type="match status" value="1"/>
</dbReference>
<dbReference type="PANTHER" id="PTHR33121">
    <property type="entry name" value="CYCLIC DI-GMP PHOSPHODIESTERASE PDEF"/>
    <property type="match status" value="1"/>
</dbReference>
<sequence length="640" mass="71787">MRLSTQMLTGIVGITVLSQAIFGLIAYWIVLGVEQDHLLQLLRQRTDEVAQSIAIPLATGTPSSQALEQSGHHYAPSVDVLVLQDSQGIVAVTGSWAKRIDSKVLGKQLKRESTLSLERITLTGKPFLVTSSRVPGLPYRIVSLQQNHVKQDNLINRLGSRFFVFSIIILWIAVWISLLLAAMINRKLEKKTAALRHEVTHDTLTGLPNRAKLYQQLERATASENKVDTHLAVLTICINHFMEINDTLGYDLGDQLLLEMSGRLQQALPEGSFISRLDGDEFVVVLIDADQEQTKHFIQQLLTSLDMRVHVNQIELEVSLTIGASLYPKQATDTDALLRYADIALRQARERSTDFVFYDGELDQHSVRRLTLSAELNQAIQRGQLVVFYQPKISVESGTVYGLEALVRWDHPEYGLIPPDDFIPLAEQTGSIRELTAWVLEESLHFLHRLHSRGMLINIAVNISTQSLHDDQLKPLIEKLLQRTGVASHYLYLEVTETVMMKDIDHAQSVLYSLHDMGVKISIDDFGTGFSSLAYLNRLPVDEIKVDRSFVMPMLEQHSEQTIVLSIIELAHTLSCTVVAEGVENQATLALLGTMGCDIAQGYLLTKPIPMNEIEQWLERYQPKPAQRELPKLSEASDSV</sequence>
<dbReference type="PROSITE" id="PS50887">
    <property type="entry name" value="GGDEF"/>
    <property type="match status" value="1"/>
</dbReference>
<evidence type="ECO:0000256" key="1">
    <source>
        <dbReference type="SAM" id="Phobius"/>
    </source>
</evidence>
<keyword evidence="1" id="KW-0472">Membrane</keyword>
<name>A0A3B0YKG6_9ZZZZ</name>
<organism evidence="4">
    <name type="scientific">hydrothermal vent metagenome</name>
    <dbReference type="NCBI Taxonomy" id="652676"/>
    <lineage>
        <taxon>unclassified sequences</taxon>
        <taxon>metagenomes</taxon>
        <taxon>ecological metagenomes</taxon>
    </lineage>
</organism>
<dbReference type="InterPro" id="IPR050706">
    <property type="entry name" value="Cyclic-di-GMP_PDE-like"/>
</dbReference>
<dbReference type="FunFam" id="3.20.20.450:FF:000001">
    <property type="entry name" value="Cyclic di-GMP phosphodiesterase yahA"/>
    <property type="match status" value="1"/>
</dbReference>